<organism evidence="9 10">
    <name type="scientific">Myceligenerans crystallogenes</name>
    <dbReference type="NCBI Taxonomy" id="316335"/>
    <lineage>
        <taxon>Bacteria</taxon>
        <taxon>Bacillati</taxon>
        <taxon>Actinomycetota</taxon>
        <taxon>Actinomycetes</taxon>
        <taxon>Micrococcales</taxon>
        <taxon>Promicromonosporaceae</taxon>
        <taxon>Myceligenerans</taxon>
    </lineage>
</organism>
<dbReference type="CDD" id="cd16321">
    <property type="entry name" value="MraZ_C"/>
    <property type="match status" value="1"/>
</dbReference>
<evidence type="ECO:0000256" key="6">
    <source>
        <dbReference type="ARBA" id="ARBA00023163"/>
    </source>
</evidence>
<evidence type="ECO:0000256" key="7">
    <source>
        <dbReference type="HAMAP-Rule" id="MF_01008"/>
    </source>
</evidence>
<dbReference type="EMBL" id="BAAANL010000008">
    <property type="protein sequence ID" value="GAA1873103.1"/>
    <property type="molecule type" value="Genomic_DNA"/>
</dbReference>
<dbReference type="Pfam" id="PF02381">
    <property type="entry name" value="MraZ"/>
    <property type="match status" value="2"/>
</dbReference>
<accession>A0ABN2NKW8</accession>
<evidence type="ECO:0000313" key="10">
    <source>
        <dbReference type="Proteomes" id="UP001501094"/>
    </source>
</evidence>
<gene>
    <name evidence="7 9" type="primary">mraZ</name>
    <name evidence="9" type="ORF">GCM10009751_35660</name>
</gene>
<keyword evidence="6 7" id="KW-0804">Transcription</keyword>
<keyword evidence="3" id="KW-0677">Repeat</keyword>
<dbReference type="InterPro" id="IPR035642">
    <property type="entry name" value="MraZ_N"/>
</dbReference>
<feature type="domain" description="SpoVT-AbrB" evidence="8">
    <location>
        <begin position="96"/>
        <end position="139"/>
    </location>
</feature>
<keyword evidence="5 7" id="KW-0238">DNA-binding</keyword>
<keyword evidence="4 7" id="KW-0805">Transcription regulation</keyword>
<dbReference type="HAMAP" id="MF_01008">
    <property type="entry name" value="MraZ"/>
    <property type="match status" value="1"/>
</dbReference>
<evidence type="ECO:0000259" key="8">
    <source>
        <dbReference type="PROSITE" id="PS51740"/>
    </source>
</evidence>
<dbReference type="InterPro" id="IPR038619">
    <property type="entry name" value="MraZ_sf"/>
</dbReference>
<evidence type="ECO:0000256" key="4">
    <source>
        <dbReference type="ARBA" id="ARBA00023015"/>
    </source>
</evidence>
<keyword evidence="10" id="KW-1185">Reference proteome</keyword>
<protein>
    <recommendedName>
        <fullName evidence="1 7">Transcriptional regulator MraZ</fullName>
    </recommendedName>
</protein>
<comment type="similarity">
    <text evidence="7">Belongs to the MraZ family.</text>
</comment>
<dbReference type="InterPro" id="IPR020603">
    <property type="entry name" value="MraZ_dom"/>
</dbReference>
<dbReference type="InterPro" id="IPR035644">
    <property type="entry name" value="MraZ_C"/>
</dbReference>
<comment type="subcellular location">
    <subcellularLocation>
        <location evidence="7">Cytoplasm</location>
        <location evidence="7">Nucleoid</location>
    </subcellularLocation>
</comment>
<dbReference type="InterPro" id="IPR007159">
    <property type="entry name" value="SpoVT-AbrB_dom"/>
</dbReference>
<evidence type="ECO:0000313" key="9">
    <source>
        <dbReference type="EMBL" id="GAA1873103.1"/>
    </source>
</evidence>
<dbReference type="InterPro" id="IPR037914">
    <property type="entry name" value="SpoVT-AbrB_sf"/>
</dbReference>
<comment type="caution">
    <text evidence="9">The sequence shown here is derived from an EMBL/GenBank/DDBJ whole genome shotgun (WGS) entry which is preliminary data.</text>
</comment>
<reference evidence="9 10" key="1">
    <citation type="journal article" date="2019" name="Int. J. Syst. Evol. Microbiol.">
        <title>The Global Catalogue of Microorganisms (GCM) 10K type strain sequencing project: providing services to taxonomists for standard genome sequencing and annotation.</title>
        <authorList>
            <consortium name="The Broad Institute Genomics Platform"/>
            <consortium name="The Broad Institute Genome Sequencing Center for Infectious Disease"/>
            <person name="Wu L."/>
            <person name="Ma J."/>
        </authorList>
    </citation>
    <scope>NUCLEOTIDE SEQUENCE [LARGE SCALE GENOMIC DNA]</scope>
    <source>
        <strain evidence="9 10">JCM 14326</strain>
    </source>
</reference>
<evidence type="ECO:0000256" key="1">
    <source>
        <dbReference type="ARBA" id="ARBA00013860"/>
    </source>
</evidence>
<name>A0ABN2NKW8_9MICO</name>
<dbReference type="NCBIfam" id="TIGR00242">
    <property type="entry name" value="division/cell wall cluster transcriptional repressor MraZ"/>
    <property type="match status" value="1"/>
</dbReference>
<feature type="domain" description="SpoVT-AbrB" evidence="8">
    <location>
        <begin position="25"/>
        <end position="67"/>
    </location>
</feature>
<dbReference type="SUPFAM" id="SSF89447">
    <property type="entry name" value="AbrB/MazE/MraZ-like"/>
    <property type="match status" value="1"/>
</dbReference>
<dbReference type="CDD" id="cd16320">
    <property type="entry name" value="MraZ_N"/>
    <property type="match status" value="1"/>
</dbReference>
<dbReference type="Gene3D" id="3.40.1550.20">
    <property type="entry name" value="Transcriptional regulator MraZ domain"/>
    <property type="match status" value="1"/>
</dbReference>
<dbReference type="Proteomes" id="UP001501094">
    <property type="component" value="Unassembled WGS sequence"/>
</dbReference>
<evidence type="ECO:0000256" key="3">
    <source>
        <dbReference type="ARBA" id="ARBA00022737"/>
    </source>
</evidence>
<evidence type="ECO:0000256" key="2">
    <source>
        <dbReference type="ARBA" id="ARBA00022490"/>
    </source>
</evidence>
<dbReference type="PANTHER" id="PTHR34701:SF1">
    <property type="entry name" value="TRANSCRIPTIONAL REGULATOR MRAZ"/>
    <property type="match status" value="1"/>
</dbReference>
<sequence>MRGEVQAVDATPDGTFTGLGLLLGTFTPKLDEKGRLILPAKFRGRLAGGLVMTRGQDRCLFLLPMDEFGRIYEQVRSAPVTSQQARDYLRMFLSSASDEVPDKQGRVSVPAPLREYAGLDRDVVVIGVGTRVEVWDATAWETYTQEKEAGYAEIAEAITDLGI</sequence>
<proteinExistence type="inferred from homology"/>
<evidence type="ECO:0000256" key="5">
    <source>
        <dbReference type="ARBA" id="ARBA00023125"/>
    </source>
</evidence>
<dbReference type="PROSITE" id="PS51740">
    <property type="entry name" value="SPOVT_ABRB"/>
    <property type="match status" value="2"/>
</dbReference>
<dbReference type="PANTHER" id="PTHR34701">
    <property type="entry name" value="TRANSCRIPTIONAL REGULATOR MRAZ"/>
    <property type="match status" value="1"/>
</dbReference>
<keyword evidence="2 7" id="KW-0963">Cytoplasm</keyword>
<dbReference type="InterPro" id="IPR003444">
    <property type="entry name" value="MraZ"/>
</dbReference>
<comment type="subunit">
    <text evidence="7">Forms oligomers.</text>
</comment>